<accession>A0ABS5Q875</accession>
<evidence type="ECO:0000256" key="3">
    <source>
        <dbReference type="ARBA" id="ARBA00023004"/>
    </source>
</evidence>
<dbReference type="PROSITE" id="PS51296">
    <property type="entry name" value="RIESKE"/>
    <property type="match status" value="1"/>
</dbReference>
<dbReference type="PANTHER" id="PTHR40261">
    <property type="match status" value="1"/>
</dbReference>
<gene>
    <name evidence="6" type="ORF">KHU32_02980</name>
</gene>
<comment type="caution">
    <text evidence="6">The sequence shown here is derived from an EMBL/GenBank/DDBJ whole genome shotgun (WGS) entry which is preliminary data.</text>
</comment>
<name>A0ABS5Q875_9PROT</name>
<keyword evidence="7" id="KW-1185">Reference proteome</keyword>
<dbReference type="Pfam" id="PF00355">
    <property type="entry name" value="Rieske"/>
    <property type="match status" value="1"/>
</dbReference>
<dbReference type="CDD" id="cd03467">
    <property type="entry name" value="Rieske"/>
    <property type="match status" value="1"/>
</dbReference>
<dbReference type="SUPFAM" id="SSF50022">
    <property type="entry name" value="ISP domain"/>
    <property type="match status" value="1"/>
</dbReference>
<evidence type="ECO:0000256" key="1">
    <source>
        <dbReference type="ARBA" id="ARBA00022714"/>
    </source>
</evidence>
<dbReference type="PANTHER" id="PTHR40261:SF1">
    <property type="entry name" value="RIESKE DOMAIN-CONTAINING PROTEIN"/>
    <property type="match status" value="1"/>
</dbReference>
<protein>
    <submittedName>
        <fullName evidence="6">Rieske (2Fe-2S) protein</fullName>
    </submittedName>
</protein>
<evidence type="ECO:0000313" key="7">
    <source>
        <dbReference type="Proteomes" id="UP000766336"/>
    </source>
</evidence>
<evidence type="ECO:0000256" key="4">
    <source>
        <dbReference type="ARBA" id="ARBA00023014"/>
    </source>
</evidence>
<dbReference type="Gene3D" id="2.102.10.10">
    <property type="entry name" value="Rieske [2Fe-2S] iron-sulphur domain"/>
    <property type="match status" value="1"/>
</dbReference>
<feature type="domain" description="Rieske" evidence="5">
    <location>
        <begin position="5"/>
        <end position="109"/>
    </location>
</feature>
<organism evidence="6 7">
    <name type="scientific">Roseococcus pinisoli</name>
    <dbReference type="NCBI Taxonomy" id="2835040"/>
    <lineage>
        <taxon>Bacteria</taxon>
        <taxon>Pseudomonadati</taxon>
        <taxon>Pseudomonadota</taxon>
        <taxon>Alphaproteobacteria</taxon>
        <taxon>Acetobacterales</taxon>
        <taxon>Roseomonadaceae</taxon>
        <taxon>Roseococcus</taxon>
    </lineage>
</organism>
<keyword evidence="2" id="KW-0479">Metal-binding</keyword>
<dbReference type="InterPro" id="IPR036922">
    <property type="entry name" value="Rieske_2Fe-2S_sf"/>
</dbReference>
<evidence type="ECO:0000259" key="5">
    <source>
        <dbReference type="PROSITE" id="PS51296"/>
    </source>
</evidence>
<dbReference type="RefSeq" id="WP_213668540.1">
    <property type="nucleotide sequence ID" value="NZ_JAHCDA010000001.1"/>
</dbReference>
<keyword evidence="3" id="KW-0408">Iron</keyword>
<dbReference type="Proteomes" id="UP000766336">
    <property type="component" value="Unassembled WGS sequence"/>
</dbReference>
<reference evidence="6 7" key="1">
    <citation type="submission" date="2021-05" db="EMBL/GenBank/DDBJ databases">
        <title>Roseococcus sp. XZZS9, whole genome shotgun sequencing project.</title>
        <authorList>
            <person name="Zhao G."/>
            <person name="Shen L."/>
        </authorList>
    </citation>
    <scope>NUCLEOTIDE SEQUENCE [LARGE SCALE GENOMIC DNA]</scope>
    <source>
        <strain evidence="6 7">XZZS9</strain>
    </source>
</reference>
<keyword evidence="1" id="KW-0001">2Fe-2S</keyword>
<evidence type="ECO:0000313" key="6">
    <source>
        <dbReference type="EMBL" id="MBS7809884.1"/>
    </source>
</evidence>
<dbReference type="InterPro" id="IPR017941">
    <property type="entry name" value="Rieske_2Fe-2S"/>
</dbReference>
<evidence type="ECO:0000256" key="2">
    <source>
        <dbReference type="ARBA" id="ARBA00022723"/>
    </source>
</evidence>
<sequence>MSEWRTLCRLEDLPDGESRGFDAPPGGFTGLFAIRRGEQVLVYVNSCPHVGVPLELVPHRFLDRKGERIVCAAHGARFRIEDGECISGPCIGDVLEAVAVRIEEGEVRVPVEAGR</sequence>
<dbReference type="EMBL" id="JAHCDA010000001">
    <property type="protein sequence ID" value="MBS7809884.1"/>
    <property type="molecule type" value="Genomic_DNA"/>
</dbReference>
<keyword evidence="4" id="KW-0411">Iron-sulfur</keyword>
<proteinExistence type="predicted"/>